<keyword evidence="5" id="KW-1133">Transmembrane helix</keyword>
<reference evidence="9" key="2">
    <citation type="submission" date="2015-03" db="UniProtKB">
        <authorList>
            <consortium name="EnsemblPlants"/>
        </authorList>
    </citation>
    <scope>IDENTIFICATION</scope>
</reference>
<comment type="subunit">
    <text evidence="7">Homodimer and heterodimers.</text>
</comment>
<dbReference type="HOGENOM" id="CLU_2691615_0_0_1"/>
<dbReference type="Pfam" id="PF04535">
    <property type="entry name" value="CASP_dom"/>
    <property type="match status" value="1"/>
</dbReference>
<sequence length="74" mass="7848">MSAGSAAAAVANLNRTGIRHTALPNFCKPLPRFCDLSAASIAAATRVPKPSPGSFLGEKRDEVNVDVDELLRKR</sequence>
<comment type="subcellular location">
    <subcellularLocation>
        <location evidence="1 7">Cell membrane</location>
        <topology evidence="1 7">Multi-pass membrane protein</topology>
    </subcellularLocation>
</comment>
<organism evidence="9">
    <name type="scientific">Oryza barthii</name>
    <dbReference type="NCBI Taxonomy" id="65489"/>
    <lineage>
        <taxon>Eukaryota</taxon>
        <taxon>Viridiplantae</taxon>
        <taxon>Streptophyta</taxon>
        <taxon>Embryophyta</taxon>
        <taxon>Tracheophyta</taxon>
        <taxon>Spermatophyta</taxon>
        <taxon>Magnoliopsida</taxon>
        <taxon>Liliopsida</taxon>
        <taxon>Poales</taxon>
        <taxon>Poaceae</taxon>
        <taxon>BOP clade</taxon>
        <taxon>Oryzoideae</taxon>
        <taxon>Oryzeae</taxon>
        <taxon>Oryzinae</taxon>
        <taxon>Oryza</taxon>
    </lineage>
</organism>
<dbReference type="PaxDb" id="65489-OBART01G29440.1"/>
<proteinExistence type="inferred from homology"/>
<accession>A0A0D3ETJ2</accession>
<protein>
    <recommendedName>
        <fullName evidence="7">CASP-like protein</fullName>
    </recommendedName>
</protein>
<keyword evidence="3 7" id="KW-1003">Cell membrane</keyword>
<dbReference type="InterPro" id="IPR006702">
    <property type="entry name" value="CASP_dom"/>
</dbReference>
<dbReference type="Gramene" id="OBART01G29440.1">
    <property type="protein sequence ID" value="OBART01G29440.1"/>
    <property type="gene ID" value="OBART01G29440"/>
</dbReference>
<evidence type="ECO:0000259" key="8">
    <source>
        <dbReference type="Pfam" id="PF04535"/>
    </source>
</evidence>
<evidence type="ECO:0000256" key="1">
    <source>
        <dbReference type="ARBA" id="ARBA00004651"/>
    </source>
</evidence>
<dbReference type="Proteomes" id="UP000026960">
    <property type="component" value="Chromosome 1"/>
</dbReference>
<name>A0A0D3ETJ2_9ORYZ</name>
<dbReference type="EnsemblPlants" id="OBART01G29440.1">
    <property type="protein sequence ID" value="OBART01G29440.1"/>
    <property type="gene ID" value="OBART01G29440"/>
</dbReference>
<keyword evidence="10" id="KW-1185">Reference proteome</keyword>
<reference evidence="9" key="1">
    <citation type="journal article" date="2009" name="Rice">
        <title>De Novo Next Generation Sequencing of Plant Genomes.</title>
        <authorList>
            <person name="Rounsley S."/>
            <person name="Marri P.R."/>
            <person name="Yu Y."/>
            <person name="He R."/>
            <person name="Sisneros N."/>
            <person name="Goicoechea J.L."/>
            <person name="Lee S.J."/>
            <person name="Angelova A."/>
            <person name="Kudrna D."/>
            <person name="Luo M."/>
            <person name="Affourtit J."/>
            <person name="Desany B."/>
            <person name="Knight J."/>
            <person name="Niazi F."/>
            <person name="Egholm M."/>
            <person name="Wing R.A."/>
        </authorList>
    </citation>
    <scope>NUCLEOTIDE SEQUENCE [LARGE SCALE GENOMIC DNA]</scope>
    <source>
        <strain evidence="9">cv. IRGC 105608</strain>
    </source>
</reference>
<evidence type="ECO:0000313" key="9">
    <source>
        <dbReference type="EnsemblPlants" id="OBART01G29440.1"/>
    </source>
</evidence>
<keyword evidence="6" id="KW-0472">Membrane</keyword>
<comment type="similarity">
    <text evidence="2 7">Belongs to the Casparian strip membrane proteins (CASP) family.</text>
</comment>
<keyword evidence="4" id="KW-0812">Transmembrane</keyword>
<evidence type="ECO:0000256" key="6">
    <source>
        <dbReference type="ARBA" id="ARBA00023136"/>
    </source>
</evidence>
<dbReference type="GO" id="GO:0005886">
    <property type="term" value="C:plasma membrane"/>
    <property type="evidence" value="ECO:0007669"/>
    <property type="project" value="UniProtKB-SubCell"/>
</dbReference>
<dbReference type="AlphaFoldDB" id="A0A0D3ETJ2"/>
<evidence type="ECO:0000313" key="10">
    <source>
        <dbReference type="Proteomes" id="UP000026960"/>
    </source>
</evidence>
<feature type="domain" description="Casparian strip membrane protein" evidence="8">
    <location>
        <begin position="1"/>
        <end position="44"/>
    </location>
</feature>
<evidence type="ECO:0000256" key="3">
    <source>
        <dbReference type="ARBA" id="ARBA00022475"/>
    </source>
</evidence>
<evidence type="ECO:0000256" key="2">
    <source>
        <dbReference type="ARBA" id="ARBA00007651"/>
    </source>
</evidence>
<evidence type="ECO:0000256" key="7">
    <source>
        <dbReference type="RuleBase" id="RU361233"/>
    </source>
</evidence>
<evidence type="ECO:0000256" key="5">
    <source>
        <dbReference type="ARBA" id="ARBA00022989"/>
    </source>
</evidence>
<evidence type="ECO:0000256" key="4">
    <source>
        <dbReference type="ARBA" id="ARBA00022692"/>
    </source>
</evidence>